<feature type="compositionally biased region" description="Polar residues" evidence="1">
    <location>
        <begin position="88"/>
        <end position="97"/>
    </location>
</feature>
<name>A0AAD3CKL4_9STRA</name>
<dbReference type="InterPro" id="IPR035965">
    <property type="entry name" value="PAS-like_dom_sf"/>
</dbReference>
<dbReference type="EMBL" id="BLLK01000022">
    <property type="protein sequence ID" value="GFH46484.1"/>
    <property type="molecule type" value="Genomic_DNA"/>
</dbReference>
<evidence type="ECO:0000256" key="1">
    <source>
        <dbReference type="SAM" id="MobiDB-lite"/>
    </source>
</evidence>
<reference evidence="3 4" key="1">
    <citation type="journal article" date="2021" name="Sci. Rep.">
        <title>The genome of the diatom Chaetoceros tenuissimus carries an ancient integrated fragment of an extant virus.</title>
        <authorList>
            <person name="Hongo Y."/>
            <person name="Kimura K."/>
            <person name="Takaki Y."/>
            <person name="Yoshida Y."/>
            <person name="Baba S."/>
            <person name="Kobayashi G."/>
            <person name="Nagasaki K."/>
            <person name="Hano T."/>
            <person name="Tomaru Y."/>
        </authorList>
    </citation>
    <scope>NUCLEOTIDE SEQUENCE [LARGE SCALE GENOMIC DNA]</scope>
    <source>
        <strain evidence="3 4">NIES-3715</strain>
    </source>
</reference>
<feature type="compositionally biased region" description="Low complexity" evidence="1">
    <location>
        <begin position="67"/>
        <end position="87"/>
    </location>
</feature>
<dbReference type="InterPro" id="IPR036638">
    <property type="entry name" value="HLH_DNA-bd_sf"/>
</dbReference>
<feature type="region of interest" description="Disordered" evidence="1">
    <location>
        <begin position="470"/>
        <end position="490"/>
    </location>
</feature>
<dbReference type="Proteomes" id="UP001054902">
    <property type="component" value="Unassembled WGS sequence"/>
</dbReference>
<dbReference type="InterPro" id="IPR011598">
    <property type="entry name" value="bHLH_dom"/>
</dbReference>
<dbReference type="CDD" id="cd00130">
    <property type="entry name" value="PAS"/>
    <property type="match status" value="1"/>
</dbReference>
<sequence>MTDPSQQETSNKASNNGANTGNNSDDSNQFSIGNNSFGFNFDSDEVNPSPVNSDGGNEEDNGQDSKNNAASTTDQATTDTSTANTQNKARSAETTSAPDKPTSKQGVKRKPSMDTSNGYKSDDESSPAPPINAAPSQVISSANPSVLTSTTSSSDAKPDEHSSKKLKKLDDVKREERNQREKERSYRITSQINELRTLLSAGGVIVPKGTKNAVLTEAANYIRDLQQRQYNSEIHRQQLIQQMQMIGSGQLGQQAANAIRHVAAQNGVWSLGNFGGMPPRSAMRSGTGEGVPSAVGQTTNISNASSDQSSNTGSNNGSSSSSPPAANSQLIKDIEDHDYRFVFNSCAIGMAIASMGGAFIDCNQLFIQLSEYSKQEICGLTIFNLTARDDLQNAFDLISQMISPPADAANTNLAPSCVLRGNMKSRNDIGLNITLIKDEQGIAKCFCVTLIRNPSSCYDTNPIHATADMIRSPEDQKKQENMESPAYTAG</sequence>
<evidence type="ECO:0000313" key="4">
    <source>
        <dbReference type="Proteomes" id="UP001054902"/>
    </source>
</evidence>
<keyword evidence="4" id="KW-1185">Reference proteome</keyword>
<feature type="compositionally biased region" description="Basic and acidic residues" evidence="1">
    <location>
        <begin position="471"/>
        <end position="481"/>
    </location>
</feature>
<dbReference type="PROSITE" id="PS50888">
    <property type="entry name" value="BHLH"/>
    <property type="match status" value="1"/>
</dbReference>
<protein>
    <recommendedName>
        <fullName evidence="2">BHLH domain-containing protein</fullName>
    </recommendedName>
</protein>
<feature type="compositionally biased region" description="Polar residues" evidence="1">
    <location>
        <begin position="137"/>
        <end position="155"/>
    </location>
</feature>
<dbReference type="GO" id="GO:0046983">
    <property type="term" value="F:protein dimerization activity"/>
    <property type="evidence" value="ECO:0007669"/>
    <property type="project" value="InterPro"/>
</dbReference>
<dbReference type="NCBIfam" id="TIGR00229">
    <property type="entry name" value="sensory_box"/>
    <property type="match status" value="1"/>
</dbReference>
<dbReference type="InterPro" id="IPR000014">
    <property type="entry name" value="PAS"/>
</dbReference>
<dbReference type="Gene3D" id="3.30.450.20">
    <property type="entry name" value="PAS domain"/>
    <property type="match status" value="1"/>
</dbReference>
<dbReference type="AlphaFoldDB" id="A0AAD3CKL4"/>
<feature type="compositionally biased region" description="Basic and acidic residues" evidence="1">
    <location>
        <begin position="156"/>
        <end position="185"/>
    </location>
</feature>
<evidence type="ECO:0000259" key="2">
    <source>
        <dbReference type="PROSITE" id="PS50888"/>
    </source>
</evidence>
<dbReference type="SMART" id="SM00091">
    <property type="entry name" value="PAS"/>
    <property type="match status" value="1"/>
</dbReference>
<comment type="caution">
    <text evidence="3">The sequence shown here is derived from an EMBL/GenBank/DDBJ whole genome shotgun (WGS) entry which is preliminary data.</text>
</comment>
<dbReference type="CDD" id="cd00083">
    <property type="entry name" value="bHLH_SF"/>
    <property type="match status" value="1"/>
</dbReference>
<organism evidence="3 4">
    <name type="scientific">Chaetoceros tenuissimus</name>
    <dbReference type="NCBI Taxonomy" id="426638"/>
    <lineage>
        <taxon>Eukaryota</taxon>
        <taxon>Sar</taxon>
        <taxon>Stramenopiles</taxon>
        <taxon>Ochrophyta</taxon>
        <taxon>Bacillariophyta</taxon>
        <taxon>Coscinodiscophyceae</taxon>
        <taxon>Chaetocerotophycidae</taxon>
        <taxon>Chaetocerotales</taxon>
        <taxon>Chaetocerotaceae</taxon>
        <taxon>Chaetoceros</taxon>
    </lineage>
</organism>
<dbReference type="SMART" id="SM00353">
    <property type="entry name" value="HLH"/>
    <property type="match status" value="1"/>
</dbReference>
<dbReference type="Pfam" id="PF00010">
    <property type="entry name" value="HLH"/>
    <property type="match status" value="1"/>
</dbReference>
<dbReference type="SUPFAM" id="SSF55785">
    <property type="entry name" value="PYP-like sensor domain (PAS domain)"/>
    <property type="match status" value="1"/>
</dbReference>
<feature type="region of interest" description="Disordered" evidence="1">
    <location>
        <begin position="279"/>
        <end position="327"/>
    </location>
</feature>
<feature type="region of interest" description="Disordered" evidence="1">
    <location>
        <begin position="1"/>
        <end position="185"/>
    </location>
</feature>
<gene>
    <name evidence="3" type="ORF">CTEN210_02958</name>
</gene>
<proteinExistence type="predicted"/>
<accession>A0AAD3CKL4</accession>
<feature type="domain" description="BHLH" evidence="2">
    <location>
        <begin position="172"/>
        <end position="225"/>
    </location>
</feature>
<dbReference type="Gene3D" id="4.10.280.10">
    <property type="entry name" value="Helix-loop-helix DNA-binding domain"/>
    <property type="match status" value="1"/>
</dbReference>
<dbReference type="SUPFAM" id="SSF47459">
    <property type="entry name" value="HLH, helix-loop-helix DNA-binding domain"/>
    <property type="match status" value="1"/>
</dbReference>
<evidence type="ECO:0000313" key="3">
    <source>
        <dbReference type="EMBL" id="GFH46484.1"/>
    </source>
</evidence>
<feature type="compositionally biased region" description="Low complexity" evidence="1">
    <location>
        <begin position="9"/>
        <end position="41"/>
    </location>
</feature>
<feature type="compositionally biased region" description="Low complexity" evidence="1">
    <location>
        <begin position="299"/>
        <end position="327"/>
    </location>
</feature>